<evidence type="ECO:0000256" key="1">
    <source>
        <dbReference type="SAM" id="MobiDB-lite"/>
    </source>
</evidence>
<feature type="region of interest" description="Disordered" evidence="1">
    <location>
        <begin position="165"/>
        <end position="195"/>
    </location>
</feature>
<feature type="compositionally biased region" description="Low complexity" evidence="1">
    <location>
        <begin position="415"/>
        <end position="424"/>
    </location>
</feature>
<reference evidence="2 4" key="1">
    <citation type="submission" date="2016-07" db="EMBL/GenBank/DDBJ databases">
        <title>Pervasive Adenine N6-methylation of Active Genes in Fungi.</title>
        <authorList>
            <consortium name="DOE Joint Genome Institute"/>
            <person name="Mondo S.J."/>
            <person name="Dannebaum R.O."/>
            <person name="Kuo R.C."/>
            <person name="Labutti K."/>
            <person name="Haridas S."/>
            <person name="Kuo A."/>
            <person name="Salamov A."/>
            <person name="Ahrendt S.R."/>
            <person name="Lipzen A."/>
            <person name="Sullivan W."/>
            <person name="Andreopoulos W.B."/>
            <person name="Clum A."/>
            <person name="Lindquist E."/>
            <person name="Daum C."/>
            <person name="Ramamoorthy G.K."/>
            <person name="Gryganskyi A."/>
            <person name="Culley D."/>
            <person name="Magnuson J.K."/>
            <person name="James T.Y."/>
            <person name="O'Malley M.A."/>
            <person name="Stajich J.E."/>
            <person name="Spatafora J.W."/>
            <person name="Visel A."/>
            <person name="Grigoriev I.V."/>
        </authorList>
    </citation>
    <scope>NUCLEOTIDE SEQUENCE [LARGE SCALE GENOMIC DNA]</scope>
    <source>
        <strain evidence="2 4">PL171</strain>
    </source>
</reference>
<evidence type="ECO:0000313" key="3">
    <source>
        <dbReference type="EMBL" id="ORZ29780.1"/>
    </source>
</evidence>
<proteinExistence type="predicted"/>
<feature type="compositionally biased region" description="Low complexity" evidence="1">
    <location>
        <begin position="173"/>
        <end position="186"/>
    </location>
</feature>
<feature type="region of interest" description="Disordered" evidence="1">
    <location>
        <begin position="463"/>
        <end position="526"/>
    </location>
</feature>
<feature type="compositionally biased region" description="Basic and acidic residues" evidence="1">
    <location>
        <begin position="399"/>
        <end position="408"/>
    </location>
</feature>
<name>A0A1Y2H514_9FUNG</name>
<feature type="compositionally biased region" description="Low complexity" evidence="1">
    <location>
        <begin position="352"/>
        <end position="369"/>
    </location>
</feature>
<gene>
    <name evidence="3" type="ORF">BCR44DRAFT_1447844</name>
    <name evidence="2" type="ORF">BCR44DRAFT_85055</name>
</gene>
<dbReference type="Proteomes" id="UP000193411">
    <property type="component" value="Unassembled WGS sequence"/>
</dbReference>
<comment type="caution">
    <text evidence="2">The sequence shown here is derived from an EMBL/GenBank/DDBJ whole genome shotgun (WGS) entry which is preliminary data.</text>
</comment>
<protein>
    <submittedName>
        <fullName evidence="2">Uncharacterized protein</fullName>
    </submittedName>
</protein>
<dbReference type="EMBL" id="MCFL01000146">
    <property type="protein sequence ID" value="ORZ29625.1"/>
    <property type="molecule type" value="Genomic_DNA"/>
</dbReference>
<evidence type="ECO:0000313" key="4">
    <source>
        <dbReference type="Proteomes" id="UP000193411"/>
    </source>
</evidence>
<feature type="region of interest" description="Disordered" evidence="1">
    <location>
        <begin position="301"/>
        <end position="330"/>
    </location>
</feature>
<keyword evidence="4" id="KW-1185">Reference proteome</keyword>
<dbReference type="AlphaFoldDB" id="A0A1Y2H514"/>
<feature type="region of interest" description="Disordered" evidence="1">
    <location>
        <begin position="344"/>
        <end position="424"/>
    </location>
</feature>
<accession>A0A1Y2H514</accession>
<sequence length="526" mass="56313">MKLHLSHSRSAPYEACLPRPARKHTLVTDRLRLPSMALPACPCKPTSGIMPPSQSRPKTSSTSVPYPAPHERPRSTASSTTAASLASMFIPPPHRPPMPMIPPPRPPMPMIPPPRPPMPMIPPTRPPNPMIPPPIRPVTMLPATFAPPAISAPVPMISPPVRPASMAPPVPPASATASTRPSMAPAEPGSRSKFPTMAFGSPAGIEYIRVIFSHFCQDGRTMVEPNWTTVAGDLITKFQPECTSDKYQLGRRAKKTLLKWWGELKGRDPSITSGSGNGEAIHVTQLRQMCEFMEDSAKKAASAKEAAAQTTTHKNGFRHTAMPRMQNNPGYVMNQREVNQIKTSIGMPLPPSSAAASSSSANSSSPSNAQPTPKSPANVRRGKKRGAQASTRNVSGITDRVRARRDAVRQANVTPASSSSPAADSFLKDARDMMAVAISQMVGVPNLFGSFDAPLGQFGATFSAGSGNRNGMLQGATVTEELDDDEKSVEHDSETQGEGEKDDGESNEGSDNEYQGEVEANDDERD</sequence>
<evidence type="ECO:0000313" key="2">
    <source>
        <dbReference type="EMBL" id="ORZ29625.1"/>
    </source>
</evidence>
<dbReference type="EMBL" id="MCFL01000128">
    <property type="protein sequence ID" value="ORZ29780.1"/>
    <property type="molecule type" value="Genomic_DNA"/>
</dbReference>
<feature type="compositionally biased region" description="Polar residues" evidence="1">
    <location>
        <begin position="52"/>
        <end position="64"/>
    </location>
</feature>
<organism evidence="2 4">
    <name type="scientific">Catenaria anguillulae PL171</name>
    <dbReference type="NCBI Taxonomy" id="765915"/>
    <lineage>
        <taxon>Eukaryota</taxon>
        <taxon>Fungi</taxon>
        <taxon>Fungi incertae sedis</taxon>
        <taxon>Blastocladiomycota</taxon>
        <taxon>Blastocladiomycetes</taxon>
        <taxon>Blastocladiales</taxon>
        <taxon>Catenariaceae</taxon>
        <taxon>Catenaria</taxon>
    </lineage>
</organism>
<feature type="compositionally biased region" description="Acidic residues" evidence="1">
    <location>
        <begin position="495"/>
        <end position="526"/>
    </location>
</feature>
<feature type="region of interest" description="Disordered" evidence="1">
    <location>
        <begin position="42"/>
        <end position="82"/>
    </location>
</feature>